<dbReference type="InterPro" id="IPR012675">
    <property type="entry name" value="Beta-grasp_dom_sf"/>
</dbReference>
<dbReference type="EMBL" id="LCCE01000017">
    <property type="protein sequence ID" value="KKS26777.1"/>
    <property type="molecule type" value="Genomic_DNA"/>
</dbReference>
<comment type="pathway">
    <text evidence="1">Purine metabolism.</text>
</comment>
<sequence length="596" mass="68453">MLPLLEKIIENPRYKKQEKTLIEKAYFFAKTAHGGQKRLSGEEYITHPLHAAYFLSELGLDAITVAACLLHDTVEDTRLTAKDIEKEFGKEISFLVDGVTKLGKIEYSEKHGLDQKQNANRISSLKKMFFAMADDIRVILIKLADRYHNMETLKYHQREDQKRIAKETLEIFAPIAARLGMGYLKGQFEDMAFPYIYPAEYSWLMKQVKTKYADNLNYIERAKPLIKRKLEDSGIEIIEMNSRVKHYYSLYQKLLRRDMDFNKIFDLVAMRIILPDIKSCYETLGIIHNFYKPLPGLIKDYISLPKPNGYQSLHTTIFCEKGKIVEIQIRTAGMHDYAENGIAAHWAYSESGKKKPVKTDTKDIQWVTQLKNFLKEIKTGEEFSNLKIDFFKNRIFVFTPKGEVKDLPEGATPVDFAYAIHTDLGHAILGAKANNKIVPLHYELKNGDVVEILKGKNPKPSFDWLKIVKTAEARKKIKSWFRDSPAPQNLQYVAPVSAEKKIIPKPPARKRKQQKTAPVLISEPACREYIEPVIQGQRGFLYKLAKCCNPTPDKTIKGYMTLNRGVSVHLSSCSNIKSAQETRILSAHWPIEKSEK</sequence>
<comment type="function">
    <text evidence="2">In eubacteria ppGpp (guanosine 3'-diphosphate 5'-diphosphate) is a mediator of the stringent response that coordinates a variety of cellular activities in response to changes in nutritional abundance.</text>
</comment>
<dbReference type="SMART" id="SM00471">
    <property type="entry name" value="HDc"/>
    <property type="match status" value="1"/>
</dbReference>
<dbReference type="Gene3D" id="1.10.3210.10">
    <property type="entry name" value="Hypothetical protein af1432"/>
    <property type="match status" value="1"/>
</dbReference>
<evidence type="ECO:0000259" key="3">
    <source>
        <dbReference type="PROSITE" id="PS51831"/>
    </source>
</evidence>
<dbReference type="Proteomes" id="UP000033859">
    <property type="component" value="Unassembled WGS sequence"/>
</dbReference>
<dbReference type="PROSITE" id="PS51880">
    <property type="entry name" value="TGS"/>
    <property type="match status" value="1"/>
</dbReference>
<dbReference type="Gene3D" id="3.10.20.30">
    <property type="match status" value="1"/>
</dbReference>
<feature type="domain" description="HD" evidence="3">
    <location>
        <begin position="44"/>
        <end position="150"/>
    </location>
</feature>
<dbReference type="PANTHER" id="PTHR21262:SF31">
    <property type="entry name" value="GTP PYROPHOSPHOKINASE"/>
    <property type="match status" value="1"/>
</dbReference>
<dbReference type="AlphaFoldDB" id="A0A0G0XQT9"/>
<dbReference type="GO" id="GO:0005886">
    <property type="term" value="C:plasma membrane"/>
    <property type="evidence" value="ECO:0007669"/>
    <property type="project" value="TreeGrafter"/>
</dbReference>
<dbReference type="InterPro" id="IPR004095">
    <property type="entry name" value="TGS"/>
</dbReference>
<dbReference type="Pfam" id="PF02824">
    <property type="entry name" value="TGS"/>
    <property type="match status" value="1"/>
</dbReference>
<dbReference type="InterPro" id="IPR007685">
    <property type="entry name" value="RelA_SpoT"/>
</dbReference>
<proteinExistence type="inferred from homology"/>
<gene>
    <name evidence="5" type="ORF">UU84_C0017G0011</name>
</gene>
<dbReference type="SUPFAM" id="SSF81271">
    <property type="entry name" value="TGS-like"/>
    <property type="match status" value="1"/>
</dbReference>
<dbReference type="Gene3D" id="3.30.460.10">
    <property type="entry name" value="Beta Polymerase, domain 2"/>
    <property type="match status" value="1"/>
</dbReference>
<protein>
    <submittedName>
        <fullName evidence="5">(P)ppGpp synthetase I, SpoT/RelA</fullName>
    </submittedName>
</protein>
<dbReference type="CDD" id="cd05399">
    <property type="entry name" value="NT_Rel-Spo_like"/>
    <property type="match status" value="1"/>
</dbReference>
<dbReference type="SMART" id="SM00954">
    <property type="entry name" value="RelA_SpoT"/>
    <property type="match status" value="1"/>
</dbReference>
<reference evidence="5 6" key="1">
    <citation type="journal article" date="2015" name="Nature">
        <title>rRNA introns, odd ribosomes, and small enigmatic genomes across a large radiation of phyla.</title>
        <authorList>
            <person name="Brown C.T."/>
            <person name="Hug L.A."/>
            <person name="Thomas B.C."/>
            <person name="Sharon I."/>
            <person name="Castelle C.J."/>
            <person name="Singh A."/>
            <person name="Wilkins M.J."/>
            <person name="Williams K.H."/>
            <person name="Banfield J.F."/>
        </authorList>
    </citation>
    <scope>NUCLEOTIDE SEQUENCE [LARGE SCALE GENOMIC DNA]</scope>
</reference>
<dbReference type="InterPro" id="IPR004811">
    <property type="entry name" value="RelA/Spo_fam"/>
</dbReference>
<dbReference type="PATRIC" id="fig|1619029.3.peg.355"/>
<evidence type="ECO:0000313" key="5">
    <source>
        <dbReference type="EMBL" id="KKS26777.1"/>
    </source>
</evidence>
<dbReference type="FunFam" id="3.30.460.10:FF:000001">
    <property type="entry name" value="GTP pyrophosphokinase RelA"/>
    <property type="match status" value="1"/>
</dbReference>
<dbReference type="Pfam" id="PF13328">
    <property type="entry name" value="HD_4"/>
    <property type="match status" value="1"/>
</dbReference>
<dbReference type="FunFam" id="3.10.20.30:FF:000002">
    <property type="entry name" value="GTP pyrophosphokinase (RelA/SpoT)"/>
    <property type="match status" value="1"/>
</dbReference>
<dbReference type="GO" id="GO:0015969">
    <property type="term" value="P:guanosine tetraphosphate metabolic process"/>
    <property type="evidence" value="ECO:0007669"/>
    <property type="project" value="InterPro"/>
</dbReference>
<dbReference type="InterPro" id="IPR033655">
    <property type="entry name" value="TGS_RelA/SpoT"/>
</dbReference>
<name>A0A0G0XQT9_9BACT</name>
<dbReference type="PROSITE" id="PS51831">
    <property type="entry name" value="HD"/>
    <property type="match status" value="1"/>
</dbReference>
<accession>A0A0G0XQT9</accession>
<comment type="similarity">
    <text evidence="2">Belongs to the relA/spoT family.</text>
</comment>
<evidence type="ECO:0000313" key="6">
    <source>
        <dbReference type="Proteomes" id="UP000033859"/>
    </source>
</evidence>
<dbReference type="Pfam" id="PF04607">
    <property type="entry name" value="RelA_SpoT"/>
    <property type="match status" value="1"/>
</dbReference>
<organism evidence="5 6">
    <name type="scientific">Candidatus Yanofskybacteria bacterium GW2011_GWC2_41_9</name>
    <dbReference type="NCBI Taxonomy" id="1619029"/>
    <lineage>
        <taxon>Bacteria</taxon>
        <taxon>Candidatus Yanofskyibacteriota</taxon>
    </lineage>
</organism>
<evidence type="ECO:0000259" key="4">
    <source>
        <dbReference type="PROSITE" id="PS51880"/>
    </source>
</evidence>
<dbReference type="PANTHER" id="PTHR21262">
    <property type="entry name" value="GUANOSINE-3',5'-BIS DIPHOSPHATE 3'-PYROPHOSPHOHYDROLASE"/>
    <property type="match status" value="1"/>
</dbReference>
<dbReference type="FunFam" id="1.10.3210.10:FF:000001">
    <property type="entry name" value="GTP pyrophosphokinase RelA"/>
    <property type="match status" value="1"/>
</dbReference>
<comment type="caution">
    <text evidence="5">The sequence shown here is derived from an EMBL/GenBank/DDBJ whole genome shotgun (WGS) entry which is preliminary data.</text>
</comment>
<dbReference type="NCBIfam" id="TIGR00691">
    <property type="entry name" value="spoT_relA"/>
    <property type="match status" value="1"/>
</dbReference>
<dbReference type="InterPro" id="IPR012676">
    <property type="entry name" value="TGS-like"/>
</dbReference>
<evidence type="ECO:0000256" key="2">
    <source>
        <dbReference type="RuleBase" id="RU003847"/>
    </source>
</evidence>
<dbReference type="CDD" id="cd00077">
    <property type="entry name" value="HDc"/>
    <property type="match status" value="1"/>
</dbReference>
<feature type="domain" description="TGS" evidence="4">
    <location>
        <begin position="393"/>
        <end position="454"/>
    </location>
</feature>
<dbReference type="InterPro" id="IPR003607">
    <property type="entry name" value="HD/PDEase_dom"/>
</dbReference>
<dbReference type="SUPFAM" id="SSF109604">
    <property type="entry name" value="HD-domain/PDEase-like"/>
    <property type="match status" value="1"/>
</dbReference>
<evidence type="ECO:0000256" key="1">
    <source>
        <dbReference type="ARBA" id="ARBA00025704"/>
    </source>
</evidence>
<dbReference type="CDD" id="cd01668">
    <property type="entry name" value="TGS_RSH"/>
    <property type="match status" value="1"/>
</dbReference>
<dbReference type="InterPro" id="IPR043519">
    <property type="entry name" value="NT_sf"/>
</dbReference>
<dbReference type="SUPFAM" id="SSF81301">
    <property type="entry name" value="Nucleotidyltransferase"/>
    <property type="match status" value="1"/>
</dbReference>
<dbReference type="InterPro" id="IPR006674">
    <property type="entry name" value="HD_domain"/>
</dbReference>